<evidence type="ECO:0000313" key="5">
    <source>
        <dbReference type="Proteomes" id="UP000292627"/>
    </source>
</evidence>
<sequence length="301" mass="33988">MTSQSAPDATASTDKPHNPQQHEMPLAMVHGQPVLQIPQDLYIPPDALEVILDAFEGPLDLLLYLIRRQNLDILDIPVLEITRQYVDYINVMQELRFELAAEYLVMAAILAEIKSRMLLPRPQAEDGEEGDPRADLVRRLQEYERFKQAAEDIDALPRQDRDTAVAHAHVPDRTAIKVPPEVDLKEMLLALHDVLKRAELFSGHAIKREALSVRQRMGEVLSRLEDGKFHRFEAMFTVAEGRLGVLVTFLAMLELAKEQLLDIVQEAPLAPIYIKSLALNNTNEPLQFSSEFDDTDAANDA</sequence>
<gene>
    <name evidence="2" type="primary">scpA</name>
    <name evidence="4" type="ORF">EA660_14600</name>
</gene>
<dbReference type="GO" id="GO:0006260">
    <property type="term" value="P:DNA replication"/>
    <property type="evidence" value="ECO:0007669"/>
    <property type="project" value="UniProtKB-UniRule"/>
</dbReference>
<dbReference type="EMBL" id="SHMC01000005">
    <property type="protein sequence ID" value="TAA23844.1"/>
    <property type="molecule type" value="Genomic_DNA"/>
</dbReference>
<dbReference type="Proteomes" id="UP000292627">
    <property type="component" value="Unassembled WGS sequence"/>
</dbReference>
<dbReference type="HAMAP" id="MF_01805">
    <property type="entry name" value="ScpA"/>
    <property type="match status" value="1"/>
</dbReference>
<accession>A0A4Q8L798</accession>
<evidence type="ECO:0000313" key="4">
    <source>
        <dbReference type="EMBL" id="TAA23844.1"/>
    </source>
</evidence>
<keyword evidence="2" id="KW-0963">Cytoplasm</keyword>
<dbReference type="Gene3D" id="6.10.250.2410">
    <property type="match status" value="1"/>
</dbReference>
<comment type="function">
    <text evidence="2">Participates in chromosomal partition during cell division. May act via the formation of a condensin-like complex containing Smc and ScpB that pull DNA away from mid-cell into both cell halves.</text>
</comment>
<dbReference type="GO" id="GO:0051301">
    <property type="term" value="P:cell division"/>
    <property type="evidence" value="ECO:0007669"/>
    <property type="project" value="UniProtKB-KW"/>
</dbReference>
<keyword evidence="2" id="KW-0159">Chromosome partition</keyword>
<evidence type="ECO:0000256" key="2">
    <source>
        <dbReference type="HAMAP-Rule" id="MF_01805"/>
    </source>
</evidence>
<proteinExistence type="inferred from homology"/>
<evidence type="ECO:0000256" key="1">
    <source>
        <dbReference type="ARBA" id="ARBA00044777"/>
    </source>
</evidence>
<feature type="region of interest" description="Disordered" evidence="3">
    <location>
        <begin position="1"/>
        <end position="21"/>
    </location>
</feature>
<dbReference type="InterPro" id="IPR003768">
    <property type="entry name" value="ScpA"/>
</dbReference>
<comment type="caution">
    <text evidence="4">The sequence shown here is derived from an EMBL/GenBank/DDBJ whole genome shotgun (WGS) entry which is preliminary data.</text>
</comment>
<keyword evidence="2" id="KW-0131">Cell cycle</keyword>
<dbReference type="AlphaFoldDB" id="A0A4Q8L798"/>
<dbReference type="PANTHER" id="PTHR33969">
    <property type="entry name" value="SEGREGATION AND CONDENSATION PROTEIN A"/>
    <property type="match status" value="1"/>
</dbReference>
<dbReference type="Pfam" id="PF02616">
    <property type="entry name" value="SMC_ScpA"/>
    <property type="match status" value="1"/>
</dbReference>
<dbReference type="PANTHER" id="PTHR33969:SF2">
    <property type="entry name" value="SEGREGATION AND CONDENSATION PROTEIN A"/>
    <property type="match status" value="1"/>
</dbReference>
<organism evidence="4 5">
    <name type="scientific">Pseudoxanthomonas winnipegensis</name>
    <dbReference type="NCBI Taxonomy" id="2480810"/>
    <lineage>
        <taxon>Bacteria</taxon>
        <taxon>Pseudomonadati</taxon>
        <taxon>Pseudomonadota</taxon>
        <taxon>Gammaproteobacteria</taxon>
        <taxon>Lysobacterales</taxon>
        <taxon>Lysobacteraceae</taxon>
        <taxon>Pseudoxanthomonas</taxon>
    </lineage>
</organism>
<reference evidence="4 5" key="1">
    <citation type="submission" date="2019-02" db="EMBL/GenBank/DDBJ databases">
        <title>WGS of Pseudoxanthomonas species novum from clinical isolates.</title>
        <authorList>
            <person name="Bernier A.-M."/>
            <person name="Bernard K."/>
            <person name="Vachon A."/>
        </authorList>
    </citation>
    <scope>NUCLEOTIDE SEQUENCE [LARGE SCALE GENOMIC DNA]</scope>
    <source>
        <strain evidence="4 5">NML171200</strain>
    </source>
</reference>
<comment type="subunit">
    <text evidence="2">Component of a cohesin-like complex composed of ScpA, ScpB and the Smc homodimer, in which ScpA and ScpB bind to the head domain of Smc. The presence of the three proteins is required for the association of the complex with DNA.</text>
</comment>
<dbReference type="OrthoDB" id="9811016at2"/>
<name>A0A4Q8L798_9GAMM</name>
<dbReference type="GO" id="GO:0005737">
    <property type="term" value="C:cytoplasm"/>
    <property type="evidence" value="ECO:0007669"/>
    <property type="project" value="UniProtKB-SubCell"/>
</dbReference>
<comment type="similarity">
    <text evidence="2">Belongs to the ScpA family.</text>
</comment>
<dbReference type="RefSeq" id="WP_130552173.1">
    <property type="nucleotide sequence ID" value="NZ_SHMC01000005.1"/>
</dbReference>
<comment type="subcellular location">
    <subcellularLocation>
        <location evidence="2">Cytoplasm</location>
    </subcellularLocation>
    <text evidence="2">Associated with two foci at the outer edges of the nucleoid region in young cells, and at four foci within both cell halves in older cells.</text>
</comment>
<keyword evidence="2" id="KW-0132">Cell division</keyword>
<evidence type="ECO:0000256" key="3">
    <source>
        <dbReference type="SAM" id="MobiDB-lite"/>
    </source>
</evidence>
<dbReference type="GO" id="GO:0007059">
    <property type="term" value="P:chromosome segregation"/>
    <property type="evidence" value="ECO:0007669"/>
    <property type="project" value="UniProtKB-UniRule"/>
</dbReference>
<protein>
    <recommendedName>
        <fullName evidence="1 2">Segregation and condensation protein A</fullName>
    </recommendedName>
</protein>